<dbReference type="Pfam" id="PF00535">
    <property type="entry name" value="Glycos_transf_2"/>
    <property type="match status" value="1"/>
</dbReference>
<keyword evidence="3 5" id="KW-0808">Transferase</keyword>
<dbReference type="Proteomes" id="UP000265938">
    <property type="component" value="Unassembled WGS sequence"/>
</dbReference>
<proteinExistence type="inferred from homology"/>
<evidence type="ECO:0000256" key="2">
    <source>
        <dbReference type="ARBA" id="ARBA00022676"/>
    </source>
</evidence>
<dbReference type="InterPro" id="IPR029044">
    <property type="entry name" value="Nucleotide-diphossugar_trans"/>
</dbReference>
<gene>
    <name evidence="5" type="ORF">D4741_08010</name>
</gene>
<feature type="domain" description="Glycosyltransferase 2-like" evidence="4">
    <location>
        <begin position="28"/>
        <end position="175"/>
    </location>
</feature>
<protein>
    <submittedName>
        <fullName evidence="5">Glycosyltransferase</fullName>
    </submittedName>
</protein>
<evidence type="ECO:0000313" key="5">
    <source>
        <dbReference type="EMBL" id="RJF37994.1"/>
    </source>
</evidence>
<evidence type="ECO:0000259" key="4">
    <source>
        <dbReference type="Pfam" id="PF00535"/>
    </source>
</evidence>
<dbReference type="SUPFAM" id="SSF53448">
    <property type="entry name" value="Nucleotide-diphospho-sugar transferases"/>
    <property type="match status" value="1"/>
</dbReference>
<dbReference type="GO" id="GO:0016757">
    <property type="term" value="F:glycosyltransferase activity"/>
    <property type="evidence" value="ECO:0007669"/>
    <property type="project" value="UniProtKB-KW"/>
</dbReference>
<comment type="similarity">
    <text evidence="1">Belongs to the glycosyltransferase 2 family.</text>
</comment>
<dbReference type="EMBL" id="QYSE01000001">
    <property type="protein sequence ID" value="RJF37994.1"/>
    <property type="molecule type" value="Genomic_DNA"/>
</dbReference>
<keyword evidence="2" id="KW-0328">Glycosyltransferase</keyword>
<evidence type="ECO:0000256" key="1">
    <source>
        <dbReference type="ARBA" id="ARBA00006739"/>
    </source>
</evidence>
<organism evidence="5 6">
    <name type="scientific">Pseudoalteromonas gelatinilytica</name>
    <dbReference type="NCBI Taxonomy" id="1703256"/>
    <lineage>
        <taxon>Bacteria</taxon>
        <taxon>Pseudomonadati</taxon>
        <taxon>Pseudomonadota</taxon>
        <taxon>Gammaproteobacteria</taxon>
        <taxon>Alteromonadales</taxon>
        <taxon>Pseudoalteromonadaceae</taxon>
        <taxon>Pseudoalteromonas</taxon>
    </lineage>
</organism>
<dbReference type="InterPro" id="IPR001173">
    <property type="entry name" value="Glyco_trans_2-like"/>
</dbReference>
<comment type="caution">
    <text evidence="5">The sequence shown here is derived from an EMBL/GenBank/DDBJ whole genome shotgun (WGS) entry which is preliminary data.</text>
</comment>
<accession>A0A3A3EUJ8</accession>
<evidence type="ECO:0000256" key="3">
    <source>
        <dbReference type="ARBA" id="ARBA00022679"/>
    </source>
</evidence>
<dbReference type="Gene3D" id="3.90.550.10">
    <property type="entry name" value="Spore Coat Polysaccharide Biosynthesis Protein SpsA, Chain A"/>
    <property type="match status" value="1"/>
</dbReference>
<name>A0A3A3EUJ8_9GAMM</name>
<dbReference type="AlphaFoldDB" id="A0A3A3EUJ8"/>
<sequence>MHWKKKLVQDGSITLNNVSILASIYKGEQPHYFEKCLESLVNQEYKASEVVLVEDGPLPKELLTIIESFRSRLNIITVKVLENKGLGNALNVGLEKCSQPLVARMDTDDIACESRLKVQVAFMADNPHISLCGSYSIEIDAEGKVGRLRTMPVHHDQIVSNLWTNPFIHPSVMFRKDAVLGVGGYDANLSRRQDYELWFRCAVNKLQFANIPKPLIYYRFTNETHKKQSKSVCLLQAKIGFKGSINAGLGVLKASLCYIPYIRSFLPQKLQHIVYNSLKRFDPRNVKE</sequence>
<dbReference type="PANTHER" id="PTHR43685:SF5">
    <property type="entry name" value="GLYCOSYLTRANSFERASE EPSE-RELATED"/>
    <property type="match status" value="1"/>
</dbReference>
<evidence type="ECO:0000313" key="6">
    <source>
        <dbReference type="Proteomes" id="UP000265938"/>
    </source>
</evidence>
<dbReference type="PANTHER" id="PTHR43685">
    <property type="entry name" value="GLYCOSYLTRANSFERASE"/>
    <property type="match status" value="1"/>
</dbReference>
<dbReference type="InterPro" id="IPR050834">
    <property type="entry name" value="Glycosyltransf_2"/>
</dbReference>
<reference evidence="5 6" key="1">
    <citation type="submission" date="2018-09" db="EMBL/GenBank/DDBJ databases">
        <title>Identification of marine bacteria producing industrial enzymes.</title>
        <authorList>
            <person name="Cheng T.H."/>
            <person name="Saidin J."/>
            <person name="Muhd D.D."/>
            <person name="Isa M.N.M."/>
            <person name="Bakar M.F.A."/>
            <person name="Ismail N."/>
        </authorList>
    </citation>
    <scope>NUCLEOTIDE SEQUENCE [LARGE SCALE GENOMIC DNA]</scope>
    <source>
        <strain evidence="5 6">MNAD 1.6</strain>
    </source>
</reference>